<evidence type="ECO:0000256" key="6">
    <source>
        <dbReference type="ARBA" id="ARBA00022989"/>
    </source>
</evidence>
<dbReference type="GO" id="GO:0016020">
    <property type="term" value="C:membrane"/>
    <property type="evidence" value="ECO:0007669"/>
    <property type="project" value="UniProtKB-SubCell"/>
</dbReference>
<evidence type="ECO:0000313" key="13">
    <source>
        <dbReference type="Proteomes" id="UP000775213"/>
    </source>
</evidence>
<reference evidence="12 13" key="1">
    <citation type="journal article" date="2021" name="Hortic Res">
        <title>Chromosome-scale assembly of the Dendrobium chrysotoxum genome enhances the understanding of orchid evolution.</title>
        <authorList>
            <person name="Zhang Y."/>
            <person name="Zhang G.Q."/>
            <person name="Zhang D."/>
            <person name="Liu X.D."/>
            <person name="Xu X.Y."/>
            <person name="Sun W.H."/>
            <person name="Yu X."/>
            <person name="Zhu X."/>
            <person name="Wang Z.W."/>
            <person name="Zhao X."/>
            <person name="Zhong W.Y."/>
            <person name="Chen H."/>
            <person name="Yin W.L."/>
            <person name="Huang T."/>
            <person name="Niu S.C."/>
            <person name="Liu Z.J."/>
        </authorList>
    </citation>
    <scope>NUCLEOTIDE SEQUENCE [LARGE SCALE GENOMIC DNA]</scope>
    <source>
        <strain evidence="12">Lindl</strain>
    </source>
</reference>
<keyword evidence="8" id="KW-0675">Receptor</keyword>
<dbReference type="SUPFAM" id="SSF52058">
    <property type="entry name" value="L domain-like"/>
    <property type="match status" value="1"/>
</dbReference>
<sequence>MAQYLIELIAAVVFIVVHLVVSITGETDSPDVSALTVMYKSLNSPSQLTGWKSSGGDPCGKSWKGISCSGSSVTEIKLSGLGLTGTLGYQLSSLASVTYFDLSRNNLHGDIPYQLPPSAVHINLAGNTFTGGVPYSISEMSDLETLILANNQLSGQVSDMFGKLRKLYELDLSFNRFSGNLPQSFGSLKLLKTLYLQNNQFTGSVNVLASLHLDNLNIQNNQFTGWIPDGFKKIGNLHLLMAYLVNGVLTICFCYSPSLERAGGNSWSSSRAPPHYHIYNNDNDDRSSGAGGGKSSVINGLAIGGAVVAVLFIIVFLLALMKKKSATSLHYIDESDSQRRSFALLVSHDKDFKFMGSSAAADMNILPRSTSVGLKPSASDRSSSFGENEFKIKFNSKPPTSERNSSVSENDFKIKFNSKRSLEPVNASAMPLVDLQSATGGFSTNRLLGKGSIGCVYKAKCAVGKVLAVKKVDSPSLDFVEVISGISRLHHPNISELVGFCSESGFNLLVYEYERNGSLHDYLHLSDDYCNPLTWDTRVRIALGTARAIEYLHEVCSPSTIHKNIKSSNILLDIELNSHLSDCGLASFYQETNKTLGPGYQPPEYNKPSDYTMKSDVYCFGVVMLELLTGRKPFDSSRPRPEQSLVRWAMPQLHDIGALAQMVDPALRGLYSPKSLSRFADVIALCVQPEPEFRPPMSEVVQALVLCVQRSSISKKIGGELSNSRQSDESDYYY</sequence>
<keyword evidence="5" id="KW-0677">Repeat</keyword>
<dbReference type="GO" id="GO:0005524">
    <property type="term" value="F:ATP binding"/>
    <property type="evidence" value="ECO:0007669"/>
    <property type="project" value="InterPro"/>
</dbReference>
<evidence type="ECO:0000313" key="12">
    <source>
        <dbReference type="EMBL" id="KAH0453752.1"/>
    </source>
</evidence>
<dbReference type="Gene3D" id="1.10.510.10">
    <property type="entry name" value="Transferase(Phosphotransferase) domain 1"/>
    <property type="match status" value="1"/>
</dbReference>
<keyword evidence="13" id="KW-1185">Reference proteome</keyword>
<dbReference type="Pfam" id="PF13855">
    <property type="entry name" value="LRR_8"/>
    <property type="match status" value="1"/>
</dbReference>
<evidence type="ECO:0000256" key="8">
    <source>
        <dbReference type="ARBA" id="ARBA00023170"/>
    </source>
</evidence>
<organism evidence="12 13">
    <name type="scientific">Dendrobium chrysotoxum</name>
    <name type="common">Orchid</name>
    <dbReference type="NCBI Taxonomy" id="161865"/>
    <lineage>
        <taxon>Eukaryota</taxon>
        <taxon>Viridiplantae</taxon>
        <taxon>Streptophyta</taxon>
        <taxon>Embryophyta</taxon>
        <taxon>Tracheophyta</taxon>
        <taxon>Spermatophyta</taxon>
        <taxon>Magnoliopsida</taxon>
        <taxon>Liliopsida</taxon>
        <taxon>Asparagales</taxon>
        <taxon>Orchidaceae</taxon>
        <taxon>Epidendroideae</taxon>
        <taxon>Malaxideae</taxon>
        <taxon>Dendrobiinae</taxon>
        <taxon>Dendrobium</taxon>
    </lineage>
</organism>
<dbReference type="PROSITE" id="PS50011">
    <property type="entry name" value="PROTEIN_KINASE_DOM"/>
    <property type="match status" value="1"/>
</dbReference>
<dbReference type="EMBL" id="JAGFBR010000016">
    <property type="protein sequence ID" value="KAH0453752.1"/>
    <property type="molecule type" value="Genomic_DNA"/>
</dbReference>
<keyword evidence="4" id="KW-0732">Signal</keyword>
<dbReference type="Pfam" id="PF07714">
    <property type="entry name" value="PK_Tyr_Ser-Thr"/>
    <property type="match status" value="1"/>
</dbReference>
<dbReference type="InterPro" id="IPR000719">
    <property type="entry name" value="Prot_kinase_dom"/>
</dbReference>
<evidence type="ECO:0000259" key="11">
    <source>
        <dbReference type="PROSITE" id="PS50011"/>
    </source>
</evidence>
<gene>
    <name evidence="12" type="ORF">IEQ34_018076</name>
</gene>
<dbReference type="GO" id="GO:0004672">
    <property type="term" value="F:protein kinase activity"/>
    <property type="evidence" value="ECO:0007669"/>
    <property type="project" value="InterPro"/>
</dbReference>
<dbReference type="PANTHER" id="PTHR48056">
    <property type="entry name" value="LRR RECEPTOR-LIKE SERINE/THREONINE-PROTEIN KINASE-RELATED"/>
    <property type="match status" value="1"/>
</dbReference>
<dbReference type="SUPFAM" id="SSF56112">
    <property type="entry name" value="Protein kinase-like (PK-like)"/>
    <property type="match status" value="1"/>
</dbReference>
<dbReference type="GO" id="GO:0033612">
    <property type="term" value="F:receptor serine/threonine kinase binding"/>
    <property type="evidence" value="ECO:0007669"/>
    <property type="project" value="TreeGrafter"/>
</dbReference>
<feature type="domain" description="Protein kinase" evidence="11">
    <location>
        <begin position="442"/>
        <end position="706"/>
    </location>
</feature>
<protein>
    <recommendedName>
        <fullName evidence="11">Protein kinase domain-containing protein</fullName>
    </recommendedName>
</protein>
<evidence type="ECO:0000256" key="2">
    <source>
        <dbReference type="ARBA" id="ARBA00022614"/>
    </source>
</evidence>
<keyword evidence="2" id="KW-0433">Leucine-rich repeat</keyword>
<evidence type="ECO:0000256" key="9">
    <source>
        <dbReference type="ARBA" id="ARBA00023180"/>
    </source>
</evidence>
<dbReference type="InterPro" id="IPR001611">
    <property type="entry name" value="Leu-rich_rpt"/>
</dbReference>
<comment type="subcellular location">
    <subcellularLocation>
        <location evidence="1">Membrane</location>
    </subcellularLocation>
</comment>
<keyword evidence="6 10" id="KW-1133">Transmembrane helix</keyword>
<dbReference type="InterPro" id="IPR011009">
    <property type="entry name" value="Kinase-like_dom_sf"/>
</dbReference>
<comment type="caution">
    <text evidence="12">The sequence shown here is derived from an EMBL/GenBank/DDBJ whole genome shotgun (WGS) entry which is preliminary data.</text>
</comment>
<evidence type="ECO:0000256" key="3">
    <source>
        <dbReference type="ARBA" id="ARBA00022692"/>
    </source>
</evidence>
<evidence type="ECO:0000256" key="1">
    <source>
        <dbReference type="ARBA" id="ARBA00004370"/>
    </source>
</evidence>
<name>A0AAV7GDU4_DENCH</name>
<dbReference type="InterPro" id="IPR050647">
    <property type="entry name" value="Plant_LRR-RLKs"/>
</dbReference>
<dbReference type="AlphaFoldDB" id="A0AAV7GDU4"/>
<evidence type="ECO:0000256" key="5">
    <source>
        <dbReference type="ARBA" id="ARBA00022737"/>
    </source>
</evidence>
<proteinExistence type="predicted"/>
<dbReference type="InterPro" id="IPR032675">
    <property type="entry name" value="LRR_dom_sf"/>
</dbReference>
<feature type="transmembrane region" description="Helical" evidence="10">
    <location>
        <begin position="237"/>
        <end position="258"/>
    </location>
</feature>
<dbReference type="PANTHER" id="PTHR48056:SF44">
    <property type="entry name" value="RECEPTOR PROTEIN KINASE CLAVATA1"/>
    <property type="match status" value="1"/>
</dbReference>
<dbReference type="FunFam" id="1.10.510.10:FF:000095">
    <property type="entry name" value="protein STRUBBELIG-RECEPTOR FAMILY 8"/>
    <property type="match status" value="1"/>
</dbReference>
<evidence type="ECO:0000256" key="7">
    <source>
        <dbReference type="ARBA" id="ARBA00023136"/>
    </source>
</evidence>
<dbReference type="InterPro" id="IPR013210">
    <property type="entry name" value="LRR_N_plant-typ"/>
</dbReference>
<feature type="transmembrane region" description="Helical" evidence="10">
    <location>
        <begin position="6"/>
        <end position="25"/>
    </location>
</feature>
<dbReference type="FunFam" id="3.80.10.10:FF:000062">
    <property type="entry name" value="protein STRUBBELIG-RECEPTOR FAMILY 3"/>
    <property type="match status" value="1"/>
</dbReference>
<keyword evidence="7 10" id="KW-0472">Membrane</keyword>
<dbReference type="Gene3D" id="3.80.10.10">
    <property type="entry name" value="Ribonuclease Inhibitor"/>
    <property type="match status" value="1"/>
</dbReference>
<accession>A0AAV7GDU4</accession>
<keyword evidence="9" id="KW-0325">Glycoprotein</keyword>
<evidence type="ECO:0000256" key="10">
    <source>
        <dbReference type="SAM" id="Phobius"/>
    </source>
</evidence>
<dbReference type="InterPro" id="IPR001245">
    <property type="entry name" value="Ser-Thr/Tyr_kinase_cat_dom"/>
</dbReference>
<feature type="transmembrane region" description="Helical" evidence="10">
    <location>
        <begin position="297"/>
        <end position="320"/>
    </location>
</feature>
<dbReference type="Pfam" id="PF00560">
    <property type="entry name" value="LRR_1"/>
    <property type="match status" value="1"/>
</dbReference>
<dbReference type="Gene3D" id="3.30.200.20">
    <property type="entry name" value="Phosphorylase Kinase, domain 1"/>
    <property type="match status" value="1"/>
</dbReference>
<evidence type="ECO:0000256" key="4">
    <source>
        <dbReference type="ARBA" id="ARBA00022729"/>
    </source>
</evidence>
<dbReference type="Pfam" id="PF08263">
    <property type="entry name" value="LRRNT_2"/>
    <property type="match status" value="1"/>
</dbReference>
<keyword evidence="3 10" id="KW-0812">Transmembrane</keyword>
<dbReference type="Proteomes" id="UP000775213">
    <property type="component" value="Unassembled WGS sequence"/>
</dbReference>